<evidence type="ECO:0000313" key="2">
    <source>
        <dbReference type="EMBL" id="CAH0560056.1"/>
    </source>
</evidence>
<feature type="region of interest" description="Disordered" evidence="1">
    <location>
        <begin position="1"/>
        <end position="24"/>
    </location>
</feature>
<dbReference type="OrthoDB" id="6150133at2759"/>
<dbReference type="EMBL" id="OV121138">
    <property type="protein sequence ID" value="CAH0560056.1"/>
    <property type="molecule type" value="Genomic_DNA"/>
</dbReference>
<evidence type="ECO:0000256" key="1">
    <source>
        <dbReference type="SAM" id="MobiDB-lite"/>
    </source>
</evidence>
<organism evidence="2 3">
    <name type="scientific">Brassicogethes aeneus</name>
    <name type="common">Rape pollen beetle</name>
    <name type="synonym">Meligethes aeneus</name>
    <dbReference type="NCBI Taxonomy" id="1431903"/>
    <lineage>
        <taxon>Eukaryota</taxon>
        <taxon>Metazoa</taxon>
        <taxon>Ecdysozoa</taxon>
        <taxon>Arthropoda</taxon>
        <taxon>Hexapoda</taxon>
        <taxon>Insecta</taxon>
        <taxon>Pterygota</taxon>
        <taxon>Neoptera</taxon>
        <taxon>Endopterygota</taxon>
        <taxon>Coleoptera</taxon>
        <taxon>Polyphaga</taxon>
        <taxon>Cucujiformia</taxon>
        <taxon>Nitidulidae</taxon>
        <taxon>Meligethinae</taxon>
        <taxon>Brassicogethes</taxon>
    </lineage>
</organism>
<evidence type="ECO:0000313" key="3">
    <source>
        <dbReference type="Proteomes" id="UP001154078"/>
    </source>
</evidence>
<feature type="compositionally biased region" description="Acidic residues" evidence="1">
    <location>
        <begin position="1"/>
        <end position="12"/>
    </location>
</feature>
<dbReference type="AlphaFoldDB" id="A0A9P0FMF9"/>
<proteinExistence type="predicted"/>
<accession>A0A9P0FMF9</accession>
<sequence>MRFDESQIDNDEIEKHTRSRRNTKMVLPSKKIELDKSLIVDEKIERKRNRRKTKKKYTKKVEFEFKDVVGKIKKKSSKMQTYKAEVKWWQKASMSYSMYQVRETMEKLMGSNTVTILDRAYMLRLKCRILEYFAEIMQKRIKEKEGGEYQRGKHLVLTGKIPFEEAPEAMAEHPVIILENYCNELIEKRRAMLQLRRPKIPNYLYWDDTPDPPFRLSIEMGHKFRSKEDILCKLIDMYLLSTEEEDIANGIIFEEHEYKRMKYVDLLVRRLMAKMDVMEVYDLADEIMKKDTPEVVAAALRQARREAGFVSNLELAMKLEDDEDDEDEEYEEEDEGEEDEEGGRRKMSKDSRYSSVDEEKAEDSK</sequence>
<dbReference type="Proteomes" id="UP001154078">
    <property type="component" value="Chromosome 7"/>
</dbReference>
<feature type="region of interest" description="Disordered" evidence="1">
    <location>
        <begin position="315"/>
        <end position="365"/>
    </location>
</feature>
<name>A0A9P0FMF9_BRAAE</name>
<protein>
    <submittedName>
        <fullName evidence="2">Uncharacterized protein</fullName>
    </submittedName>
</protein>
<keyword evidence="3" id="KW-1185">Reference proteome</keyword>
<feature type="compositionally biased region" description="Acidic residues" evidence="1">
    <location>
        <begin position="320"/>
        <end position="341"/>
    </location>
</feature>
<feature type="compositionally biased region" description="Basic and acidic residues" evidence="1">
    <location>
        <begin position="342"/>
        <end position="365"/>
    </location>
</feature>
<gene>
    <name evidence="2" type="ORF">MELIAE_LOCUS9887</name>
</gene>
<reference evidence="2" key="1">
    <citation type="submission" date="2021-12" db="EMBL/GenBank/DDBJ databases">
        <authorList>
            <person name="King R."/>
        </authorList>
    </citation>
    <scope>NUCLEOTIDE SEQUENCE</scope>
</reference>